<dbReference type="InterPro" id="IPR001005">
    <property type="entry name" value="SANT/Myb"/>
</dbReference>
<keyword evidence="4" id="KW-1185">Reference proteome</keyword>
<dbReference type="InterPro" id="IPR009057">
    <property type="entry name" value="Homeodomain-like_sf"/>
</dbReference>
<dbReference type="InterPro" id="IPR050560">
    <property type="entry name" value="MYB_TF"/>
</dbReference>
<reference evidence="3" key="1">
    <citation type="journal article" date="2020" name="Fungal Divers.">
        <title>Resolving the Mortierellaceae phylogeny through synthesis of multi-gene phylogenetics and phylogenomics.</title>
        <authorList>
            <person name="Vandepol N."/>
            <person name="Liber J."/>
            <person name="Desiro A."/>
            <person name="Na H."/>
            <person name="Kennedy M."/>
            <person name="Barry K."/>
            <person name="Grigoriev I.V."/>
            <person name="Miller A.N."/>
            <person name="O'Donnell K."/>
            <person name="Stajich J.E."/>
            <person name="Bonito G."/>
        </authorList>
    </citation>
    <scope>NUCLEOTIDE SEQUENCE</scope>
    <source>
        <strain evidence="3">NVP1</strain>
    </source>
</reference>
<evidence type="ECO:0000259" key="2">
    <source>
        <dbReference type="PROSITE" id="PS50090"/>
    </source>
</evidence>
<feature type="compositionally biased region" description="Low complexity" evidence="1">
    <location>
        <begin position="119"/>
        <end position="139"/>
    </location>
</feature>
<dbReference type="CDD" id="cd00167">
    <property type="entry name" value="SANT"/>
    <property type="match status" value="2"/>
</dbReference>
<accession>A0A9P5VLV7</accession>
<dbReference type="SUPFAM" id="SSF46689">
    <property type="entry name" value="Homeodomain-like"/>
    <property type="match status" value="2"/>
</dbReference>
<protein>
    <recommendedName>
        <fullName evidence="2">Myb-like domain-containing protein</fullName>
    </recommendedName>
</protein>
<feature type="compositionally biased region" description="Low complexity" evidence="1">
    <location>
        <begin position="194"/>
        <end position="216"/>
    </location>
</feature>
<feature type="region of interest" description="Disordered" evidence="1">
    <location>
        <begin position="1"/>
        <end position="60"/>
    </location>
</feature>
<dbReference type="AlphaFoldDB" id="A0A9P5VLV7"/>
<dbReference type="EMBL" id="JAAAUY010000322">
    <property type="protein sequence ID" value="KAF9331438.1"/>
    <property type="molecule type" value="Genomic_DNA"/>
</dbReference>
<dbReference type="GO" id="GO:0000981">
    <property type="term" value="F:DNA-binding transcription factor activity, RNA polymerase II-specific"/>
    <property type="evidence" value="ECO:0007669"/>
    <property type="project" value="TreeGrafter"/>
</dbReference>
<feature type="domain" description="Myb-like" evidence="2">
    <location>
        <begin position="59"/>
        <end position="105"/>
    </location>
</feature>
<dbReference type="GO" id="GO:0000978">
    <property type="term" value="F:RNA polymerase II cis-regulatory region sequence-specific DNA binding"/>
    <property type="evidence" value="ECO:0007669"/>
    <property type="project" value="TreeGrafter"/>
</dbReference>
<dbReference type="Gene3D" id="1.10.10.60">
    <property type="entry name" value="Homeodomain-like"/>
    <property type="match status" value="3"/>
</dbReference>
<dbReference type="PROSITE" id="PS50090">
    <property type="entry name" value="MYB_LIKE"/>
    <property type="match status" value="2"/>
</dbReference>
<gene>
    <name evidence="3" type="ORF">BG006_005696</name>
</gene>
<dbReference type="PANTHER" id="PTHR45614">
    <property type="entry name" value="MYB PROTEIN-RELATED"/>
    <property type="match status" value="1"/>
</dbReference>
<dbReference type="Proteomes" id="UP000696485">
    <property type="component" value="Unassembled WGS sequence"/>
</dbReference>
<feature type="compositionally biased region" description="Polar residues" evidence="1">
    <location>
        <begin position="156"/>
        <end position="182"/>
    </location>
</feature>
<comment type="caution">
    <text evidence="3">The sequence shown here is derived from an EMBL/GenBank/DDBJ whole genome shotgun (WGS) entry which is preliminary data.</text>
</comment>
<feature type="compositionally biased region" description="Basic and acidic residues" evidence="1">
    <location>
        <begin position="183"/>
        <end position="193"/>
    </location>
</feature>
<feature type="compositionally biased region" description="Polar residues" evidence="1">
    <location>
        <begin position="1"/>
        <end position="10"/>
    </location>
</feature>
<feature type="domain" description="Myb-like" evidence="2">
    <location>
        <begin position="227"/>
        <end position="283"/>
    </location>
</feature>
<sequence length="340" mass="38934">MASPSMSSHHLSPRISDIEMEPSPLPDQGPQPRRSSYPQLEQHHPTQVPPSYKRKPSRPWTNTEQEALYVAVERFKLFGRWREIKIRMNLDRTPNEIGEEYMRLYGEILDSDDEDLDDMMASMGSSTSSSPHTFPASTSGKRGRPLGSGGMRKTASPVQSRQQTSPRMQIRRSQSMEWTRSSEYQHGDMDSHYPRGGPMSPASSSPSTRPTDDTPSNPASDHSAEVKPTRTVRVWTQRQSEQLKSLIEDYFPGGYRINWVWVASQMGNTFTRKQCKNKWEIMRRRAGTEEEVALLKKGHEEFGPSWSQIQEKYLPERSQGSIAIMWELLLAREAGQQQKH</sequence>
<proteinExistence type="predicted"/>
<organism evidence="3 4">
    <name type="scientific">Podila minutissima</name>
    <dbReference type="NCBI Taxonomy" id="64525"/>
    <lineage>
        <taxon>Eukaryota</taxon>
        <taxon>Fungi</taxon>
        <taxon>Fungi incertae sedis</taxon>
        <taxon>Mucoromycota</taxon>
        <taxon>Mortierellomycotina</taxon>
        <taxon>Mortierellomycetes</taxon>
        <taxon>Mortierellales</taxon>
        <taxon>Mortierellaceae</taxon>
        <taxon>Podila</taxon>
    </lineage>
</organism>
<evidence type="ECO:0000313" key="3">
    <source>
        <dbReference type="EMBL" id="KAF9331438.1"/>
    </source>
</evidence>
<feature type="region of interest" description="Disordered" evidence="1">
    <location>
        <begin position="116"/>
        <end position="230"/>
    </location>
</feature>
<dbReference type="SMART" id="SM00717">
    <property type="entry name" value="SANT"/>
    <property type="match status" value="3"/>
</dbReference>
<evidence type="ECO:0000256" key="1">
    <source>
        <dbReference type="SAM" id="MobiDB-lite"/>
    </source>
</evidence>
<dbReference type="Pfam" id="PF00249">
    <property type="entry name" value="Myb_DNA-binding"/>
    <property type="match status" value="1"/>
</dbReference>
<evidence type="ECO:0000313" key="4">
    <source>
        <dbReference type="Proteomes" id="UP000696485"/>
    </source>
</evidence>
<name>A0A9P5VLV7_9FUNG</name>
<dbReference type="GO" id="GO:0005634">
    <property type="term" value="C:nucleus"/>
    <property type="evidence" value="ECO:0007669"/>
    <property type="project" value="TreeGrafter"/>
</dbReference>
<dbReference type="PANTHER" id="PTHR45614:SF69">
    <property type="entry name" value="CHROMOSOME UNDETERMINED SCAFFOLD_38, WHOLE GENOME SHOTGUN SEQUENCE"/>
    <property type="match status" value="1"/>
</dbReference>